<dbReference type="EMBL" id="EU197055">
    <property type="protein sequence ID" value="ABY63182.1"/>
    <property type="molecule type" value="Genomic_DNA"/>
</dbReference>
<evidence type="ECO:0000313" key="2">
    <source>
        <dbReference type="Proteomes" id="UP000002421"/>
    </source>
</evidence>
<organism evidence="1 2">
    <name type="scientific">Pseudomonas phage 201phi2-1</name>
    <name type="common">Pseudomonas chlororaphis phage 201phi2-1</name>
    <dbReference type="NCBI Taxonomy" id="198110"/>
    <lineage>
        <taxon>Viruses</taxon>
        <taxon>Duplodnaviria</taxon>
        <taxon>Heunggongvirae</taxon>
        <taxon>Uroviricota</taxon>
        <taxon>Caudoviricetes</taxon>
        <taxon>Chimalliviridae</taxon>
        <taxon>Serwervirus</taxon>
        <taxon>Serwervirus 201phi21</taxon>
    </lineage>
</organism>
<dbReference type="KEGG" id="vg:6372560"/>
<sequence length="243" mass="29075">MTLRMEWRETVEWLHMEARMFYFHEPLKFPEGEFEVFVPAWLLRMGSLVRTTTHTPIANNPNAKFLWWCWLRLDPEQKEILQASDTMGVIEHMAREFECFPTLLADMQDQRKIYDYWNSNQYVTTIYKLTPKCITRLDKETYLEVFFQYQSDLRYPRIKNLAIQYHENLEDVLAYVGPTYTVISHTDARLVLKTPNGNAQILKDQWLWFNGLEFCHGDLKRLKQVQLGYLDPRDAPGIWIKPT</sequence>
<protein>
    <submittedName>
        <fullName evidence="1">Uncharacterized protein</fullName>
    </submittedName>
</protein>
<keyword evidence="2" id="KW-1185">Reference proteome</keyword>
<proteinExistence type="predicted"/>
<dbReference type="Proteomes" id="UP000002421">
    <property type="component" value="Segment"/>
</dbReference>
<evidence type="ECO:0000313" key="1">
    <source>
        <dbReference type="EMBL" id="ABY63182.1"/>
    </source>
</evidence>
<reference evidence="1 2" key="1">
    <citation type="journal article" date="2008" name="Virology">
        <title>Characterization of Pseudomonas chlororaphis myovirus 201varphi2-1 via genomic sequencing, mass spectrometry, and electron microscopy.</title>
        <authorList>
            <person name="Thomas J.A."/>
            <person name="Rolando M.R."/>
            <person name="Carroll C.A."/>
            <person name="Shen P.S."/>
            <person name="Belnap D.M."/>
            <person name="Weintraub S.T."/>
            <person name="Serwer P."/>
            <person name="Hardies S.C."/>
        </authorList>
    </citation>
    <scope>NUCLEOTIDE SEQUENCE</scope>
</reference>
<organismHost>
    <name type="scientific">Pseudomonas chlororaphis</name>
    <dbReference type="NCBI Taxonomy" id="587753"/>
</organismHost>
<accession>B3FJL7</accession>
<name>B3FJL7_BP201</name>
<gene>
    <name evidence="1" type="ORF">201phi2-1p356</name>
</gene>
<dbReference type="RefSeq" id="YP_001957078.1">
    <property type="nucleotide sequence ID" value="NC_010821.1"/>
</dbReference>